<evidence type="ECO:0000313" key="2">
    <source>
        <dbReference type="EMBL" id="QHT34771.1"/>
    </source>
</evidence>
<organism evidence="2">
    <name type="scientific">viral metagenome</name>
    <dbReference type="NCBI Taxonomy" id="1070528"/>
    <lineage>
        <taxon>unclassified sequences</taxon>
        <taxon>metagenomes</taxon>
        <taxon>organismal metagenomes</taxon>
    </lineage>
</organism>
<evidence type="ECO:0000256" key="1">
    <source>
        <dbReference type="ARBA" id="ARBA00007469"/>
    </source>
</evidence>
<name>A0A6C0F1F6_9ZZZZ</name>
<reference evidence="2" key="1">
    <citation type="journal article" date="2020" name="Nature">
        <title>Giant virus diversity and host interactions through global metagenomics.</title>
        <authorList>
            <person name="Schulz F."/>
            <person name="Roux S."/>
            <person name="Paez-Espino D."/>
            <person name="Jungbluth S."/>
            <person name="Walsh D.A."/>
            <person name="Denef V.J."/>
            <person name="McMahon K.D."/>
            <person name="Konstantinidis K.T."/>
            <person name="Eloe-Fadrosh E.A."/>
            <person name="Kyrpides N.C."/>
            <person name="Woyke T."/>
        </authorList>
    </citation>
    <scope>NUCLEOTIDE SEQUENCE</scope>
    <source>
        <strain evidence="2">GVMAG-M-3300009163-63</strain>
    </source>
</reference>
<comment type="similarity">
    <text evidence="1">Belongs to the RNase T2 family.</text>
</comment>
<dbReference type="Gene3D" id="3.90.730.10">
    <property type="entry name" value="Ribonuclease T2-like"/>
    <property type="match status" value="1"/>
</dbReference>
<dbReference type="GO" id="GO:0003723">
    <property type="term" value="F:RNA binding"/>
    <property type="evidence" value="ECO:0007669"/>
    <property type="project" value="InterPro"/>
</dbReference>
<dbReference type="EMBL" id="MN739009">
    <property type="protein sequence ID" value="QHT34771.1"/>
    <property type="molecule type" value="Genomic_DNA"/>
</dbReference>
<dbReference type="InterPro" id="IPR036430">
    <property type="entry name" value="RNase_T2-like_sf"/>
</dbReference>
<sequence>MILKNILFLFFLFSSQFFLTPPLKTYFKTELKNNKNNNYSPTTCNVTNYDFTFIYDTNDKVFKVHGLWAEQCEECLECGYPYCCNTSNMSYVYPNEPNQIAFLNTRWFNATTSQECSTLLNNGEEVTLFQHEFFKHASCTRMRTTSAFLDLVMRLYDAYYELYVVNKCSGYNQLWLNIDGNFSYNNVTKCLQ</sequence>
<dbReference type="Pfam" id="PF00445">
    <property type="entry name" value="Ribonuclease_T2"/>
    <property type="match status" value="1"/>
</dbReference>
<proteinExistence type="inferred from homology"/>
<dbReference type="InterPro" id="IPR001568">
    <property type="entry name" value="RNase_T2-like"/>
</dbReference>
<accession>A0A6C0F1F6</accession>
<dbReference type="PROSITE" id="PS00531">
    <property type="entry name" value="RNASE_T2_2"/>
    <property type="match status" value="1"/>
</dbReference>
<dbReference type="GO" id="GO:0033897">
    <property type="term" value="F:ribonuclease T2 activity"/>
    <property type="evidence" value="ECO:0007669"/>
    <property type="project" value="InterPro"/>
</dbReference>
<protein>
    <submittedName>
        <fullName evidence="2">Uncharacterized protein</fullName>
    </submittedName>
</protein>
<dbReference type="InterPro" id="IPR033130">
    <property type="entry name" value="RNase_T2_His_AS_2"/>
</dbReference>
<dbReference type="AlphaFoldDB" id="A0A6C0F1F6"/>
<dbReference type="SUPFAM" id="SSF55895">
    <property type="entry name" value="Ribonuclease Rh-like"/>
    <property type="match status" value="1"/>
</dbReference>